<accession>A0A1E1WBW9</accession>
<organism evidence="2">
    <name type="scientific">Pectinophora gossypiella</name>
    <name type="common">Cotton pink bollworm</name>
    <name type="synonym">Depressaria gossypiella</name>
    <dbReference type="NCBI Taxonomy" id="13191"/>
    <lineage>
        <taxon>Eukaryota</taxon>
        <taxon>Metazoa</taxon>
        <taxon>Ecdysozoa</taxon>
        <taxon>Arthropoda</taxon>
        <taxon>Hexapoda</taxon>
        <taxon>Insecta</taxon>
        <taxon>Pterygota</taxon>
        <taxon>Neoptera</taxon>
        <taxon>Endopterygota</taxon>
        <taxon>Lepidoptera</taxon>
        <taxon>Glossata</taxon>
        <taxon>Ditrysia</taxon>
        <taxon>Gelechioidea</taxon>
        <taxon>Gelechiidae</taxon>
        <taxon>Apatetrinae</taxon>
        <taxon>Pectinophora</taxon>
    </lineage>
</organism>
<evidence type="ECO:0000313" key="2">
    <source>
        <dbReference type="EMBL" id="JAT84492.1"/>
    </source>
</evidence>
<feature type="non-terminal residue" evidence="2">
    <location>
        <position position="1"/>
    </location>
</feature>
<sequence>GRQLTPPSTRATTTPPSTTAIISNDTSCKYMNNSDIVRSSLHQPRPADSARDYGSDTLQRHGPAATPGDTGATTCDLPRRKCDHSRHKHDQARPRASLAVT</sequence>
<dbReference type="AlphaFoldDB" id="A0A1E1WBW9"/>
<feature type="compositionally biased region" description="Basic residues" evidence="1">
    <location>
        <begin position="81"/>
        <end position="90"/>
    </location>
</feature>
<feature type="compositionally biased region" description="Low complexity" evidence="1">
    <location>
        <begin position="62"/>
        <end position="74"/>
    </location>
</feature>
<feature type="compositionally biased region" description="Low complexity" evidence="1">
    <location>
        <begin position="1"/>
        <end position="20"/>
    </location>
</feature>
<proteinExistence type="predicted"/>
<gene>
    <name evidence="2" type="ORF">g.10005</name>
</gene>
<feature type="region of interest" description="Disordered" evidence="1">
    <location>
        <begin position="1"/>
        <end position="101"/>
    </location>
</feature>
<dbReference type="EMBL" id="GDQN01006562">
    <property type="protein sequence ID" value="JAT84492.1"/>
    <property type="molecule type" value="Transcribed_RNA"/>
</dbReference>
<protein>
    <submittedName>
        <fullName evidence="2">Uncharacterized protein</fullName>
    </submittedName>
</protein>
<evidence type="ECO:0000256" key="1">
    <source>
        <dbReference type="SAM" id="MobiDB-lite"/>
    </source>
</evidence>
<feature type="compositionally biased region" description="Polar residues" evidence="1">
    <location>
        <begin position="21"/>
        <end position="42"/>
    </location>
</feature>
<reference evidence="2" key="1">
    <citation type="submission" date="2015-09" db="EMBL/GenBank/DDBJ databases">
        <title>De novo assembly of Pectinophora gossypiella (Pink Bollworm) gut transcriptome.</title>
        <authorList>
            <person name="Tassone E.E."/>
        </authorList>
    </citation>
    <scope>NUCLEOTIDE SEQUENCE</scope>
</reference>
<name>A0A1E1WBW9_PECGO</name>